<keyword evidence="2" id="KW-1185">Reference proteome</keyword>
<proteinExistence type="predicted"/>
<organism evidence="1 2">
    <name type="scientific">Achaetomium macrosporum</name>
    <dbReference type="NCBI Taxonomy" id="79813"/>
    <lineage>
        <taxon>Eukaryota</taxon>
        <taxon>Fungi</taxon>
        <taxon>Dikarya</taxon>
        <taxon>Ascomycota</taxon>
        <taxon>Pezizomycotina</taxon>
        <taxon>Sordariomycetes</taxon>
        <taxon>Sordariomycetidae</taxon>
        <taxon>Sordariales</taxon>
        <taxon>Chaetomiaceae</taxon>
        <taxon>Achaetomium</taxon>
    </lineage>
</organism>
<reference evidence="1" key="2">
    <citation type="submission" date="2023-05" db="EMBL/GenBank/DDBJ databases">
        <authorList>
            <consortium name="Lawrence Berkeley National Laboratory"/>
            <person name="Steindorff A."/>
            <person name="Hensen N."/>
            <person name="Bonometti L."/>
            <person name="Westerberg I."/>
            <person name="Brannstrom I.O."/>
            <person name="Guillou S."/>
            <person name="Cros-Aarteil S."/>
            <person name="Calhoun S."/>
            <person name="Haridas S."/>
            <person name="Kuo A."/>
            <person name="Mondo S."/>
            <person name="Pangilinan J."/>
            <person name="Riley R."/>
            <person name="Labutti K."/>
            <person name="Andreopoulos B."/>
            <person name="Lipzen A."/>
            <person name="Chen C."/>
            <person name="Yanf M."/>
            <person name="Daum C."/>
            <person name="Ng V."/>
            <person name="Clum A."/>
            <person name="Ohm R."/>
            <person name="Martin F."/>
            <person name="Silar P."/>
            <person name="Natvig D."/>
            <person name="Lalanne C."/>
            <person name="Gautier V."/>
            <person name="Ament-Velasquez S.L."/>
            <person name="Kruys A."/>
            <person name="Hutchinson M.I."/>
            <person name="Powell A.J."/>
            <person name="Barry K."/>
            <person name="Miller A.N."/>
            <person name="Grigoriev I.V."/>
            <person name="Debuchy R."/>
            <person name="Gladieux P."/>
            <person name="Thoren M.H."/>
            <person name="Johannesson H."/>
        </authorList>
    </citation>
    <scope>NUCLEOTIDE SEQUENCE</scope>
    <source>
        <strain evidence="1">CBS 532.94</strain>
    </source>
</reference>
<dbReference type="InterPro" id="IPR036396">
    <property type="entry name" value="Cyt_P450_sf"/>
</dbReference>
<name>A0AAN7C3E8_9PEZI</name>
<comment type="caution">
    <text evidence="1">The sequence shown here is derived from an EMBL/GenBank/DDBJ whole genome shotgun (WGS) entry which is preliminary data.</text>
</comment>
<dbReference type="GO" id="GO:0005506">
    <property type="term" value="F:iron ion binding"/>
    <property type="evidence" value="ECO:0007669"/>
    <property type="project" value="InterPro"/>
</dbReference>
<dbReference type="GO" id="GO:0004497">
    <property type="term" value="F:monooxygenase activity"/>
    <property type="evidence" value="ECO:0007669"/>
    <property type="project" value="InterPro"/>
</dbReference>
<dbReference type="GO" id="GO:0016705">
    <property type="term" value="F:oxidoreductase activity, acting on paired donors, with incorporation or reduction of molecular oxygen"/>
    <property type="evidence" value="ECO:0007669"/>
    <property type="project" value="InterPro"/>
</dbReference>
<evidence type="ECO:0000313" key="1">
    <source>
        <dbReference type="EMBL" id="KAK4234599.1"/>
    </source>
</evidence>
<dbReference type="SUPFAM" id="SSF48264">
    <property type="entry name" value="Cytochrome P450"/>
    <property type="match status" value="1"/>
</dbReference>
<dbReference type="GO" id="GO:0020037">
    <property type="term" value="F:heme binding"/>
    <property type="evidence" value="ECO:0007669"/>
    <property type="project" value="InterPro"/>
</dbReference>
<protein>
    <submittedName>
        <fullName evidence="1">Uncharacterized protein</fullName>
    </submittedName>
</protein>
<sequence>MDPETERRGYAVDETGSPDPVEQFRMLMSRHIENLARVPSPITRKFLYLPCVITSLRGWESHAVQDLHHKYAPVVDLFLSRLDEKRDQTQPLNMMQGIEFLAFDITGSPAFTSSFRCLEDQGYHLWVLLLLDFFNLAHRVLAARMSGIFFRLVLVLAPIRDLRKGQEQQL</sequence>
<dbReference type="AlphaFoldDB" id="A0AAN7C3E8"/>
<reference evidence="1" key="1">
    <citation type="journal article" date="2023" name="Mol. Phylogenet. Evol.">
        <title>Genome-scale phylogeny and comparative genomics of the fungal order Sordariales.</title>
        <authorList>
            <person name="Hensen N."/>
            <person name="Bonometti L."/>
            <person name="Westerberg I."/>
            <person name="Brannstrom I.O."/>
            <person name="Guillou S."/>
            <person name="Cros-Aarteil S."/>
            <person name="Calhoun S."/>
            <person name="Haridas S."/>
            <person name="Kuo A."/>
            <person name="Mondo S."/>
            <person name="Pangilinan J."/>
            <person name="Riley R."/>
            <person name="LaButti K."/>
            <person name="Andreopoulos B."/>
            <person name="Lipzen A."/>
            <person name="Chen C."/>
            <person name="Yan M."/>
            <person name="Daum C."/>
            <person name="Ng V."/>
            <person name="Clum A."/>
            <person name="Steindorff A."/>
            <person name="Ohm R.A."/>
            <person name="Martin F."/>
            <person name="Silar P."/>
            <person name="Natvig D.O."/>
            <person name="Lalanne C."/>
            <person name="Gautier V."/>
            <person name="Ament-Velasquez S.L."/>
            <person name="Kruys A."/>
            <person name="Hutchinson M.I."/>
            <person name="Powell A.J."/>
            <person name="Barry K."/>
            <person name="Miller A.N."/>
            <person name="Grigoriev I.V."/>
            <person name="Debuchy R."/>
            <person name="Gladieux P."/>
            <person name="Hiltunen Thoren M."/>
            <person name="Johannesson H."/>
        </authorList>
    </citation>
    <scope>NUCLEOTIDE SEQUENCE</scope>
    <source>
        <strain evidence="1">CBS 532.94</strain>
    </source>
</reference>
<accession>A0AAN7C3E8</accession>
<evidence type="ECO:0000313" key="2">
    <source>
        <dbReference type="Proteomes" id="UP001303760"/>
    </source>
</evidence>
<gene>
    <name evidence="1" type="ORF">C8A03DRAFT_37614</name>
</gene>
<dbReference type="Proteomes" id="UP001303760">
    <property type="component" value="Unassembled WGS sequence"/>
</dbReference>
<dbReference type="EMBL" id="MU860349">
    <property type="protein sequence ID" value="KAK4234599.1"/>
    <property type="molecule type" value="Genomic_DNA"/>
</dbReference>